<evidence type="ECO:0000256" key="1">
    <source>
        <dbReference type="ARBA" id="ARBA00005254"/>
    </source>
</evidence>
<dbReference type="PANTHER" id="PTHR42964:SF1">
    <property type="entry name" value="POLYKETIDE BIOSYNTHESIS ENOYL-COA HYDRATASE PKSH-RELATED"/>
    <property type="match status" value="1"/>
</dbReference>
<dbReference type="InterPro" id="IPR029045">
    <property type="entry name" value="ClpP/crotonase-like_dom_sf"/>
</dbReference>
<proteinExistence type="inferred from homology"/>
<dbReference type="GO" id="GO:0008300">
    <property type="term" value="P:isoprenoid catabolic process"/>
    <property type="evidence" value="ECO:0007669"/>
    <property type="project" value="TreeGrafter"/>
</dbReference>
<dbReference type="GO" id="GO:0003824">
    <property type="term" value="F:catalytic activity"/>
    <property type="evidence" value="ECO:0007669"/>
    <property type="project" value="UniProtKB-ARBA"/>
</dbReference>
<organism evidence="2 3">
    <name type="scientific">Meridianimarinicoccus aquatilis</name>
    <dbReference type="NCBI Taxonomy" id="2552766"/>
    <lineage>
        <taxon>Bacteria</taxon>
        <taxon>Pseudomonadati</taxon>
        <taxon>Pseudomonadota</taxon>
        <taxon>Alphaproteobacteria</taxon>
        <taxon>Rhodobacterales</taxon>
        <taxon>Paracoccaceae</taxon>
        <taxon>Meridianimarinicoccus</taxon>
    </lineage>
</organism>
<comment type="similarity">
    <text evidence="1">Belongs to the enoyl-CoA hydratase/isomerase family.</text>
</comment>
<dbReference type="Gene3D" id="3.90.226.10">
    <property type="entry name" value="2-enoyl-CoA Hydratase, Chain A, domain 1"/>
    <property type="match status" value="1"/>
</dbReference>
<dbReference type="InterPro" id="IPR051683">
    <property type="entry name" value="Enoyl-CoA_Hydratase/Isomerase"/>
</dbReference>
<name>A0A4R6AUM5_9RHOB</name>
<dbReference type="PANTHER" id="PTHR42964">
    <property type="entry name" value="ENOYL-COA HYDRATASE"/>
    <property type="match status" value="1"/>
</dbReference>
<evidence type="ECO:0000313" key="2">
    <source>
        <dbReference type="EMBL" id="TDL87767.1"/>
    </source>
</evidence>
<evidence type="ECO:0000313" key="3">
    <source>
        <dbReference type="Proteomes" id="UP000294562"/>
    </source>
</evidence>
<gene>
    <name evidence="2" type="ORF">E2L05_11130</name>
</gene>
<accession>A0A4R6AUM5</accession>
<dbReference type="EMBL" id="SMZO01000022">
    <property type="protein sequence ID" value="TDL87767.1"/>
    <property type="molecule type" value="Genomic_DNA"/>
</dbReference>
<sequence>MTVWTTLDLADDGRGIVTVTLNRPEARNALSAAMISELTHMARSVGAARSTRVIVLRGAGPVFCAGGDLRWMQDQIKADRATRIAEARKLADMLRALNEMPCPLIGAIHGGAFGGGVGLACVCDVALSLPDCRFGLTETRLGLIPATIAPYVLARMGEGAARQVFMSSRLFSATEAKELGVVSRIVPEAQLSAQIEAEAAPYLSTSGSAVAAAKAMARSLGPDITDAVIDASIARLADVWETPDAAEGIAAFLEKRRPDWS</sequence>
<dbReference type="Proteomes" id="UP000294562">
    <property type="component" value="Unassembled WGS sequence"/>
</dbReference>
<dbReference type="InterPro" id="IPR001753">
    <property type="entry name" value="Enoyl-CoA_hydra/iso"/>
</dbReference>
<dbReference type="RefSeq" id="WP_133342984.1">
    <property type="nucleotide sequence ID" value="NZ_SMZO01000022.1"/>
</dbReference>
<dbReference type="CDD" id="cd06558">
    <property type="entry name" value="crotonase-like"/>
    <property type="match status" value="1"/>
</dbReference>
<dbReference type="AlphaFoldDB" id="A0A4R6AUM5"/>
<protein>
    <submittedName>
        <fullName evidence="2">Crotonase/enoyl-CoA hydratase family protein</fullName>
    </submittedName>
</protein>
<dbReference type="SUPFAM" id="SSF52096">
    <property type="entry name" value="ClpP/crotonase"/>
    <property type="match status" value="1"/>
</dbReference>
<comment type="caution">
    <text evidence="2">The sequence shown here is derived from an EMBL/GenBank/DDBJ whole genome shotgun (WGS) entry which is preliminary data.</text>
</comment>
<dbReference type="Pfam" id="PF00378">
    <property type="entry name" value="ECH_1"/>
    <property type="match status" value="1"/>
</dbReference>
<reference evidence="2 3" key="1">
    <citation type="submission" date="2019-03" db="EMBL/GenBank/DDBJ databases">
        <title>Rhodobacteraceae bacterium SM1902, a new member of the family Rhodobacteraceae isolated from Yantai.</title>
        <authorList>
            <person name="Sun Y."/>
        </authorList>
    </citation>
    <scope>NUCLEOTIDE SEQUENCE [LARGE SCALE GENOMIC DNA]</scope>
    <source>
        <strain evidence="2 3">SM1902</strain>
    </source>
</reference>
<dbReference type="OrthoDB" id="9795613at2"/>
<dbReference type="NCBIfam" id="NF005675">
    <property type="entry name" value="PRK07468.1"/>
    <property type="match status" value="1"/>
</dbReference>
<keyword evidence="3" id="KW-1185">Reference proteome</keyword>